<dbReference type="AlphaFoldDB" id="A0A645D1N2"/>
<feature type="region of interest" description="Disordered" evidence="1">
    <location>
        <begin position="172"/>
        <end position="231"/>
    </location>
</feature>
<comment type="caution">
    <text evidence="2">The sequence shown here is derived from an EMBL/GenBank/DDBJ whole genome shotgun (WGS) entry which is preliminary data.</text>
</comment>
<organism evidence="2">
    <name type="scientific">bioreactor metagenome</name>
    <dbReference type="NCBI Taxonomy" id="1076179"/>
    <lineage>
        <taxon>unclassified sequences</taxon>
        <taxon>metagenomes</taxon>
        <taxon>ecological metagenomes</taxon>
    </lineage>
</organism>
<protein>
    <submittedName>
        <fullName evidence="2">Uncharacterized protein</fullName>
    </submittedName>
</protein>
<accession>A0A645D1N2</accession>
<sequence length="231" mass="26796">MLQRIAVRGLGLEQSLVMHHLSADLVQLVVYRKHIVSGAHFMQLGGQSVDFIDQSFAAALDGHQDFRQIAPDQLLVIIDEDFGERVRDLGRNFRRFRGGRNINVVGIALRQPHFNHVEQLSRSHVQIEPFDRSRKIAPALEHVENDRKLDRPVLFGNAAAAHRLQFMAKQRTGRFKPERHKQRHRQPHHQSAGKRQRRQQNPIVPHRQQPQPVVAFEQPENLAERPFLRHT</sequence>
<feature type="compositionally biased region" description="Basic and acidic residues" evidence="1">
    <location>
        <begin position="222"/>
        <end position="231"/>
    </location>
</feature>
<gene>
    <name evidence="2" type="ORF">SDC9_130200</name>
</gene>
<evidence type="ECO:0000256" key="1">
    <source>
        <dbReference type="SAM" id="MobiDB-lite"/>
    </source>
</evidence>
<proteinExistence type="predicted"/>
<reference evidence="2" key="1">
    <citation type="submission" date="2019-08" db="EMBL/GenBank/DDBJ databases">
        <authorList>
            <person name="Kucharzyk K."/>
            <person name="Murdoch R.W."/>
            <person name="Higgins S."/>
            <person name="Loffler F."/>
        </authorList>
    </citation>
    <scope>NUCLEOTIDE SEQUENCE</scope>
</reference>
<dbReference type="EMBL" id="VSSQ01032012">
    <property type="protein sequence ID" value="MPM83137.1"/>
    <property type="molecule type" value="Genomic_DNA"/>
</dbReference>
<name>A0A645D1N2_9ZZZZ</name>
<evidence type="ECO:0000313" key="2">
    <source>
        <dbReference type="EMBL" id="MPM83137.1"/>
    </source>
</evidence>
<feature type="compositionally biased region" description="Basic residues" evidence="1">
    <location>
        <begin position="172"/>
        <end position="198"/>
    </location>
</feature>